<protein>
    <submittedName>
        <fullName evidence="1">Membrane-associated guanylate kinase, WW and PDZ domain-containing protein 2</fullName>
    </submittedName>
</protein>
<evidence type="ECO:0000313" key="1">
    <source>
        <dbReference type="EMBL" id="ROL47251.1"/>
    </source>
</evidence>
<dbReference type="OrthoDB" id="66881at2759"/>
<gene>
    <name evidence="1" type="ORF">DPX16_6431</name>
</gene>
<proteinExistence type="predicted"/>
<organism evidence="1 2">
    <name type="scientific">Anabarilius grahami</name>
    <name type="common">Kanglang fish</name>
    <name type="synonym">Barilius grahami</name>
    <dbReference type="NCBI Taxonomy" id="495550"/>
    <lineage>
        <taxon>Eukaryota</taxon>
        <taxon>Metazoa</taxon>
        <taxon>Chordata</taxon>
        <taxon>Craniata</taxon>
        <taxon>Vertebrata</taxon>
        <taxon>Euteleostomi</taxon>
        <taxon>Actinopterygii</taxon>
        <taxon>Neopterygii</taxon>
        <taxon>Teleostei</taxon>
        <taxon>Ostariophysi</taxon>
        <taxon>Cypriniformes</taxon>
        <taxon>Xenocyprididae</taxon>
        <taxon>Xenocypridinae</taxon>
        <taxon>Xenocypridinae incertae sedis</taxon>
        <taxon>Anabarilius</taxon>
    </lineage>
</organism>
<reference evidence="1 2" key="1">
    <citation type="submission" date="2018-10" db="EMBL/GenBank/DDBJ databases">
        <title>Genome assembly for a Yunnan-Guizhou Plateau 3E fish, Anabarilius grahami (Regan), and its evolutionary and genetic applications.</title>
        <authorList>
            <person name="Jiang W."/>
        </authorList>
    </citation>
    <scope>NUCLEOTIDE SEQUENCE [LARGE SCALE GENOMIC DNA]</scope>
    <source>
        <strain evidence="1">AG-KIZ</strain>
        <tissue evidence="1">Muscle</tissue>
    </source>
</reference>
<dbReference type="GO" id="GO:0007165">
    <property type="term" value="P:signal transduction"/>
    <property type="evidence" value="ECO:0007669"/>
    <property type="project" value="TreeGrafter"/>
</dbReference>
<dbReference type="Proteomes" id="UP000281406">
    <property type="component" value="Unassembled WGS sequence"/>
</dbReference>
<name>A0A3N0YMY5_ANAGA</name>
<dbReference type="AlphaFoldDB" id="A0A3N0YMY5"/>
<dbReference type="PANTHER" id="PTHR10316:SF40">
    <property type="entry name" value="LD27118P"/>
    <property type="match status" value="1"/>
</dbReference>
<dbReference type="PANTHER" id="PTHR10316">
    <property type="entry name" value="MEMBRANE ASSOCIATED GUANYLATE KINASE-RELATED"/>
    <property type="match status" value="1"/>
</dbReference>
<dbReference type="EMBL" id="RJVU01035944">
    <property type="protein sequence ID" value="ROL47251.1"/>
    <property type="molecule type" value="Genomic_DNA"/>
</dbReference>
<keyword evidence="2" id="KW-1185">Reference proteome</keyword>
<dbReference type="GO" id="GO:0005737">
    <property type="term" value="C:cytoplasm"/>
    <property type="evidence" value="ECO:0007669"/>
    <property type="project" value="TreeGrafter"/>
</dbReference>
<sequence length="239" mass="26932">MEVSRAHWSARVRERALWRDAAGRLPLELSGGAETGHFIWICPLSSAAHRDILLEVEGLPVSGLLLSDVLNVLNNCEDPIRIKTVKAVNSTLYVEMMTLEVSMENATAAERRYEVRSMQMLASPCVPESKCTRNIATYPVPHEISTADADQSVEEALFLSAETTSYPGRIICGKYLTWTYHLGRGRLKKDLSYFLSQRFQKGLADQQLQESVRINLYRYAAPCESHTFRQTQTSDTDTD</sequence>
<dbReference type="InterPro" id="IPR036034">
    <property type="entry name" value="PDZ_sf"/>
</dbReference>
<evidence type="ECO:0000313" key="2">
    <source>
        <dbReference type="Proteomes" id="UP000281406"/>
    </source>
</evidence>
<keyword evidence="1" id="KW-0418">Kinase</keyword>
<comment type="caution">
    <text evidence="1">The sequence shown here is derived from an EMBL/GenBank/DDBJ whole genome shotgun (WGS) entry which is preliminary data.</text>
</comment>
<accession>A0A3N0YMY5</accession>
<dbReference type="SUPFAM" id="SSF50156">
    <property type="entry name" value="PDZ domain-like"/>
    <property type="match status" value="1"/>
</dbReference>
<keyword evidence="1" id="KW-0808">Transferase</keyword>
<dbReference type="GO" id="GO:0016301">
    <property type="term" value="F:kinase activity"/>
    <property type="evidence" value="ECO:0007669"/>
    <property type="project" value="UniProtKB-KW"/>
</dbReference>